<dbReference type="Proteomes" id="UP001642540">
    <property type="component" value="Unassembled WGS sequence"/>
</dbReference>
<name>A0ABP1PJV2_9HEXA</name>
<sequence>MWSTVTIINETNCILNVALKLATPLYYENKVMPGQSVVRKVGKVLFTLEAKLWNGENTYDEVRDIIAPLTMISSAALSGARGLAAMASGHAAEEMKNRQVFSMGKVLLPEGVSEETQTTIKTWITDAAVREHGYFMGTDRTIRIAGGPAACYDEENDTQFVETVEAFTFVY</sequence>
<keyword evidence="2" id="KW-1185">Reference proteome</keyword>
<accession>A0ABP1PJV2</accession>
<evidence type="ECO:0000313" key="2">
    <source>
        <dbReference type="Proteomes" id="UP001642540"/>
    </source>
</evidence>
<dbReference type="EMBL" id="CAXLJM020000004">
    <property type="protein sequence ID" value="CAL8069573.1"/>
    <property type="molecule type" value="Genomic_DNA"/>
</dbReference>
<reference evidence="1 2" key="1">
    <citation type="submission" date="2024-08" db="EMBL/GenBank/DDBJ databases">
        <authorList>
            <person name="Cucini C."/>
            <person name="Frati F."/>
        </authorList>
    </citation>
    <scope>NUCLEOTIDE SEQUENCE [LARGE SCALE GENOMIC DNA]</scope>
</reference>
<protein>
    <submittedName>
        <fullName evidence="1">Uncharacterized protein</fullName>
    </submittedName>
</protein>
<comment type="caution">
    <text evidence="1">The sequence shown here is derived from an EMBL/GenBank/DDBJ whole genome shotgun (WGS) entry which is preliminary data.</text>
</comment>
<organism evidence="1 2">
    <name type="scientific">Orchesella dallaii</name>
    <dbReference type="NCBI Taxonomy" id="48710"/>
    <lineage>
        <taxon>Eukaryota</taxon>
        <taxon>Metazoa</taxon>
        <taxon>Ecdysozoa</taxon>
        <taxon>Arthropoda</taxon>
        <taxon>Hexapoda</taxon>
        <taxon>Collembola</taxon>
        <taxon>Entomobryomorpha</taxon>
        <taxon>Entomobryoidea</taxon>
        <taxon>Orchesellidae</taxon>
        <taxon>Orchesellinae</taxon>
        <taxon>Orchesella</taxon>
    </lineage>
</organism>
<gene>
    <name evidence="1" type="ORF">ODALV1_LOCUS838</name>
</gene>
<proteinExistence type="predicted"/>
<evidence type="ECO:0000313" key="1">
    <source>
        <dbReference type="EMBL" id="CAL8069573.1"/>
    </source>
</evidence>